<dbReference type="PANTHER" id="PTHR43798">
    <property type="entry name" value="MONOACYLGLYCEROL LIPASE"/>
    <property type="match status" value="1"/>
</dbReference>
<reference evidence="2" key="1">
    <citation type="journal article" date="2020" name="Microorganisms">
        <title>Reliable Identification of Environmental Pseudomonas Isolates Using the rpoD Gene.</title>
        <authorList>
            <consortium name="The Broad Institute Genome Sequencing Platform"/>
            <person name="Girard L."/>
            <person name="Lood C."/>
            <person name="Rokni-Zadeh H."/>
            <person name="van Noort V."/>
            <person name="Lavigne R."/>
            <person name="De Mot R."/>
        </authorList>
    </citation>
    <scope>NUCLEOTIDE SEQUENCE [LARGE SCALE GENOMIC DNA]</scope>
    <source>
        <strain evidence="2">SWRI145</strain>
    </source>
</reference>
<keyword evidence="2" id="KW-0378">Hydrolase</keyword>
<protein>
    <submittedName>
        <fullName evidence="2">Alpha/beta hydrolase</fullName>
    </submittedName>
</protein>
<dbReference type="InterPro" id="IPR029058">
    <property type="entry name" value="AB_hydrolase_fold"/>
</dbReference>
<dbReference type="PRINTS" id="PR00412">
    <property type="entry name" value="EPOXHYDRLASE"/>
</dbReference>
<dbReference type="Pfam" id="PF00561">
    <property type="entry name" value="Abhydrolase_1"/>
    <property type="match status" value="1"/>
</dbReference>
<dbReference type="GO" id="GO:0016787">
    <property type="term" value="F:hydrolase activity"/>
    <property type="evidence" value="ECO:0007669"/>
    <property type="project" value="UniProtKB-KW"/>
</dbReference>
<name>A0A8H9YW15_9PSED</name>
<dbReference type="InterPro" id="IPR050266">
    <property type="entry name" value="AB_hydrolase_sf"/>
</dbReference>
<organism evidence="2">
    <name type="scientific">Pseudomonas tritici</name>
    <dbReference type="NCBI Taxonomy" id="2745518"/>
    <lineage>
        <taxon>Bacteria</taxon>
        <taxon>Pseudomonadati</taxon>
        <taxon>Pseudomonadota</taxon>
        <taxon>Gammaproteobacteria</taxon>
        <taxon>Pseudomonadales</taxon>
        <taxon>Pseudomonadaceae</taxon>
        <taxon>Pseudomonas</taxon>
    </lineage>
</organism>
<keyword evidence="4" id="KW-1185">Reference proteome</keyword>
<dbReference type="Gene3D" id="3.40.50.1820">
    <property type="entry name" value="alpha/beta hydrolase"/>
    <property type="match status" value="1"/>
</dbReference>
<evidence type="ECO:0000313" key="4">
    <source>
        <dbReference type="Proteomes" id="UP000615613"/>
    </source>
</evidence>
<gene>
    <name evidence="3" type="ORF">HU722_0010635</name>
    <name evidence="2" type="ORF">HU722_24020</name>
</gene>
<dbReference type="SUPFAM" id="SSF53474">
    <property type="entry name" value="alpha/beta-Hydrolases"/>
    <property type="match status" value="1"/>
</dbReference>
<dbReference type="InterPro" id="IPR000639">
    <property type="entry name" value="Epox_hydrolase-like"/>
</dbReference>
<sequence>MTTTAPLLYVRTSMLDVAYEAHGPADGKPVILLHGFPYDPRAYDAIAPVLAGHGLRVLVPYLRGYGPTRFINEHVMRSGQQAALAKDLLDFMDALGIPQATLAGYDWGGRAACIVAALWPDRVSGLVTGDGYNIQDIAESLAPRAPETEHRLWYQYYFHTQRGVDGLTANRRELCELLWSLWSPSWTEGPGLYEQTAPSFDNPDFVEVVIHSYRHRFMYAPGDPALEAIEQALVLQPPISVPSISLCGADDGVGPPPEEDDDVAHFSGFYRRQVLPGVGHNIPQEAPQTTLDALLELLAFDKGRRIFSQ</sequence>
<dbReference type="InterPro" id="IPR000073">
    <property type="entry name" value="AB_hydrolase_1"/>
</dbReference>
<reference evidence="3" key="2">
    <citation type="submission" date="2021-06" db="EMBL/GenBank/DDBJ databases">
        <title>Updating the genus Pseudomonas: Description of 43 new species and partition of the Pseudomonas putida group.</title>
        <authorList>
            <person name="Girard L."/>
            <person name="Lood C."/>
            <person name="Vandamme P."/>
            <person name="Rokni-Zadeh H."/>
            <person name="van Noort V."/>
            <person name="Hofte M."/>
            <person name="Lavigne R."/>
            <person name="De Mot R."/>
        </authorList>
    </citation>
    <scope>NUCLEOTIDE SEQUENCE</scope>
    <source>
        <strain evidence="3">SWRI145</strain>
    </source>
</reference>
<feature type="domain" description="AB hydrolase-1" evidence="1">
    <location>
        <begin position="28"/>
        <end position="282"/>
    </location>
</feature>
<evidence type="ECO:0000259" key="1">
    <source>
        <dbReference type="Pfam" id="PF00561"/>
    </source>
</evidence>
<accession>A0A8H9YW15</accession>
<dbReference type="AlphaFoldDB" id="A0A8H9YW15"/>
<proteinExistence type="predicted"/>
<evidence type="ECO:0000313" key="2">
    <source>
        <dbReference type="EMBL" id="MBC3294598.1"/>
    </source>
</evidence>
<dbReference type="EMBL" id="JABWQF010000015">
    <property type="protein sequence ID" value="MBC3294598.1"/>
    <property type="molecule type" value="Genomic_DNA"/>
</dbReference>
<dbReference type="Proteomes" id="UP000615613">
    <property type="component" value="Chromosome"/>
</dbReference>
<dbReference type="EMBL" id="CP077084">
    <property type="protein sequence ID" value="QXH85902.1"/>
    <property type="molecule type" value="Genomic_DNA"/>
</dbReference>
<dbReference type="KEGG" id="ptrt:HU722_0010635"/>
<evidence type="ECO:0000313" key="3">
    <source>
        <dbReference type="EMBL" id="QXH85902.1"/>
    </source>
</evidence>
<dbReference type="RefSeq" id="WP_065880030.1">
    <property type="nucleotide sequence ID" value="NZ_CP077084.1"/>
</dbReference>